<dbReference type="OrthoDB" id="5059721at2759"/>
<evidence type="ECO:0000256" key="1">
    <source>
        <dbReference type="ARBA" id="ARBA00023242"/>
    </source>
</evidence>
<gene>
    <name evidence="3" type="ORF">B0T11DRAFT_87227</name>
</gene>
<dbReference type="SMART" id="SM00066">
    <property type="entry name" value="GAL4"/>
    <property type="match status" value="1"/>
</dbReference>
<keyword evidence="4" id="KW-1185">Reference proteome</keyword>
<evidence type="ECO:0000313" key="4">
    <source>
        <dbReference type="Proteomes" id="UP000813385"/>
    </source>
</evidence>
<dbReference type="AlphaFoldDB" id="A0A8K0TF14"/>
<dbReference type="InterPro" id="IPR036864">
    <property type="entry name" value="Zn2-C6_fun-type_DNA-bd_sf"/>
</dbReference>
<dbReference type="EMBL" id="JAGPXD010000003">
    <property type="protein sequence ID" value="KAH7362748.1"/>
    <property type="molecule type" value="Genomic_DNA"/>
</dbReference>
<evidence type="ECO:0000259" key="2">
    <source>
        <dbReference type="PROSITE" id="PS50048"/>
    </source>
</evidence>
<dbReference type="PROSITE" id="PS50048">
    <property type="entry name" value="ZN2_CY6_FUNGAL_2"/>
    <property type="match status" value="1"/>
</dbReference>
<dbReference type="InterPro" id="IPR001138">
    <property type="entry name" value="Zn2Cys6_DnaBD"/>
</dbReference>
<evidence type="ECO:0000313" key="3">
    <source>
        <dbReference type="EMBL" id="KAH7362748.1"/>
    </source>
</evidence>
<keyword evidence="1" id="KW-0539">Nucleus</keyword>
<dbReference type="CDD" id="cd00067">
    <property type="entry name" value="GAL4"/>
    <property type="match status" value="1"/>
</dbReference>
<dbReference type="SUPFAM" id="SSF57701">
    <property type="entry name" value="Zn2/Cys6 DNA-binding domain"/>
    <property type="match status" value="1"/>
</dbReference>
<dbReference type="Gene3D" id="4.10.240.10">
    <property type="entry name" value="Zn(2)-C6 fungal-type DNA-binding domain"/>
    <property type="match status" value="1"/>
</dbReference>
<reference evidence="3" key="1">
    <citation type="journal article" date="2021" name="Nat. Commun.">
        <title>Genetic determinants of endophytism in the Arabidopsis root mycobiome.</title>
        <authorList>
            <person name="Mesny F."/>
            <person name="Miyauchi S."/>
            <person name="Thiergart T."/>
            <person name="Pickel B."/>
            <person name="Atanasova L."/>
            <person name="Karlsson M."/>
            <person name="Huettel B."/>
            <person name="Barry K.W."/>
            <person name="Haridas S."/>
            <person name="Chen C."/>
            <person name="Bauer D."/>
            <person name="Andreopoulos W."/>
            <person name="Pangilinan J."/>
            <person name="LaButti K."/>
            <person name="Riley R."/>
            <person name="Lipzen A."/>
            <person name="Clum A."/>
            <person name="Drula E."/>
            <person name="Henrissat B."/>
            <person name="Kohler A."/>
            <person name="Grigoriev I.V."/>
            <person name="Martin F.M."/>
            <person name="Hacquard S."/>
        </authorList>
    </citation>
    <scope>NUCLEOTIDE SEQUENCE</scope>
    <source>
        <strain evidence="3">MPI-CAGE-AT-0016</strain>
    </source>
</reference>
<dbReference type="GO" id="GO:0000981">
    <property type="term" value="F:DNA-binding transcription factor activity, RNA polymerase II-specific"/>
    <property type="evidence" value="ECO:0007669"/>
    <property type="project" value="InterPro"/>
</dbReference>
<organism evidence="3 4">
    <name type="scientific">Plectosphaerella cucumerina</name>
    <dbReference type="NCBI Taxonomy" id="40658"/>
    <lineage>
        <taxon>Eukaryota</taxon>
        <taxon>Fungi</taxon>
        <taxon>Dikarya</taxon>
        <taxon>Ascomycota</taxon>
        <taxon>Pezizomycotina</taxon>
        <taxon>Sordariomycetes</taxon>
        <taxon>Hypocreomycetidae</taxon>
        <taxon>Glomerellales</taxon>
        <taxon>Plectosphaerellaceae</taxon>
        <taxon>Plectosphaerella</taxon>
    </lineage>
</organism>
<accession>A0A8K0TF14</accession>
<feature type="domain" description="Zn(2)-C6 fungal-type" evidence="2">
    <location>
        <begin position="14"/>
        <end position="43"/>
    </location>
</feature>
<dbReference type="Pfam" id="PF00172">
    <property type="entry name" value="Zn_clus"/>
    <property type="match status" value="1"/>
</dbReference>
<dbReference type="GO" id="GO:0008270">
    <property type="term" value="F:zinc ion binding"/>
    <property type="evidence" value="ECO:0007669"/>
    <property type="project" value="InterPro"/>
</dbReference>
<dbReference type="Proteomes" id="UP000813385">
    <property type="component" value="Unassembled WGS sequence"/>
</dbReference>
<sequence length="172" mass="19154">MPCGQLDKRRGGHRCAACRKSHIRCDGLSPCSNCQTRGVACSMPRRMVDVQIVNVAPDPRQALVVPSWKHVGFFHQATGELPLSAIFHCDQMLSLSQTDEDIFRTISSIGQLYAAHMGFGTPSSRCEAHLRTSLKTDKKLCREKMRRQRNGRALGFLPSAMVLAVAEVRFEL</sequence>
<proteinExistence type="predicted"/>
<protein>
    <recommendedName>
        <fullName evidence="2">Zn(2)-C6 fungal-type domain-containing protein</fullName>
    </recommendedName>
</protein>
<name>A0A8K0TF14_9PEZI</name>
<comment type="caution">
    <text evidence="3">The sequence shown here is derived from an EMBL/GenBank/DDBJ whole genome shotgun (WGS) entry which is preliminary data.</text>
</comment>